<dbReference type="GO" id="GO:0009055">
    <property type="term" value="F:electron transfer activity"/>
    <property type="evidence" value="ECO:0007669"/>
    <property type="project" value="InterPro"/>
</dbReference>
<evidence type="ECO:0000256" key="3">
    <source>
        <dbReference type="SAM" id="MobiDB-lite"/>
    </source>
</evidence>
<feature type="transmembrane region" description="Helical" evidence="4">
    <location>
        <begin position="212"/>
        <end position="235"/>
    </location>
</feature>
<evidence type="ECO:0000313" key="8">
    <source>
        <dbReference type="Proteomes" id="UP000811246"/>
    </source>
</evidence>
<dbReference type="Proteomes" id="UP000811246">
    <property type="component" value="Chromosome 13"/>
</dbReference>
<dbReference type="AlphaFoldDB" id="A0A922ANA0"/>
<keyword evidence="4" id="KW-1133">Transmembrane helix</keyword>
<evidence type="ECO:0000256" key="5">
    <source>
        <dbReference type="SAM" id="SignalP"/>
    </source>
</evidence>
<protein>
    <recommendedName>
        <fullName evidence="6">Phytocyanin domain-containing protein</fullName>
    </recommendedName>
</protein>
<accession>A0A922ANA0</accession>
<gene>
    <name evidence="7" type="ORF">I3842_13G044800</name>
</gene>
<keyword evidence="2" id="KW-0325">Glycoprotein</keyword>
<evidence type="ECO:0000256" key="4">
    <source>
        <dbReference type="SAM" id="Phobius"/>
    </source>
</evidence>
<keyword evidence="4" id="KW-0472">Membrane</keyword>
<keyword evidence="5" id="KW-0732">Signal</keyword>
<evidence type="ECO:0000256" key="1">
    <source>
        <dbReference type="ARBA" id="ARBA00023157"/>
    </source>
</evidence>
<reference evidence="7" key="1">
    <citation type="submission" date="2021-01" db="EMBL/GenBank/DDBJ databases">
        <authorList>
            <person name="Lovell J.T."/>
            <person name="Bentley N."/>
            <person name="Bhattarai G."/>
            <person name="Jenkins J.W."/>
            <person name="Sreedasyam A."/>
            <person name="Alarcon Y."/>
            <person name="Bock C."/>
            <person name="Boston L."/>
            <person name="Carlson J."/>
            <person name="Cervantes K."/>
            <person name="Clermont K."/>
            <person name="Krom N."/>
            <person name="Kubenka K."/>
            <person name="Mamidi S."/>
            <person name="Mattison C."/>
            <person name="Monteros M."/>
            <person name="Pisani C."/>
            <person name="Plott C."/>
            <person name="Rajasekar S."/>
            <person name="Rhein H.S."/>
            <person name="Rohla C."/>
            <person name="Song M."/>
            <person name="Hilaire R.S."/>
            <person name="Shu S."/>
            <person name="Wells L."/>
            <person name="Wang X."/>
            <person name="Webber J."/>
            <person name="Heerema R.J."/>
            <person name="Klein P."/>
            <person name="Conner P."/>
            <person name="Grauke L."/>
            <person name="Grimwood J."/>
            <person name="Schmutz J."/>
            <person name="Randall J.J."/>
        </authorList>
    </citation>
    <scope>NUCLEOTIDE SEQUENCE</scope>
    <source>
        <tissue evidence="7">Leaf</tissue>
    </source>
</reference>
<evidence type="ECO:0000256" key="2">
    <source>
        <dbReference type="ARBA" id="ARBA00023180"/>
    </source>
</evidence>
<evidence type="ECO:0000313" key="7">
    <source>
        <dbReference type="EMBL" id="KAG6680469.1"/>
    </source>
</evidence>
<evidence type="ECO:0000259" key="6">
    <source>
        <dbReference type="PROSITE" id="PS51485"/>
    </source>
</evidence>
<sequence length="236" mass="25260">MVAALACWWVQFFCLTSGCSPAAGCPSACSATSVRYYQVGSVWSIPPSPSYYANWSSSNFFRTGDFLSFNFQTGENDVIHVSRHEYESCTACNPFKVMNFGPANFPLTEQGVFYFISNFSNYCALGLKVSVKVHGCSSINGSQYAPSPSPSSLPAPPSPSPSRPAPPRTRDGSNKPPVPSPAPSPNYGYPPEVGASITDHDKSMATLESGRFGVGSFGILFRLAFEICLAGFVILG</sequence>
<dbReference type="PANTHER" id="PTHR33021">
    <property type="entry name" value="BLUE COPPER PROTEIN"/>
    <property type="match status" value="1"/>
</dbReference>
<dbReference type="GO" id="GO:0005886">
    <property type="term" value="C:plasma membrane"/>
    <property type="evidence" value="ECO:0007669"/>
    <property type="project" value="TreeGrafter"/>
</dbReference>
<dbReference type="InterPro" id="IPR039391">
    <property type="entry name" value="Phytocyanin-like"/>
</dbReference>
<dbReference type="Pfam" id="PF02298">
    <property type="entry name" value="Cu_bind_like"/>
    <property type="match status" value="1"/>
</dbReference>
<dbReference type="PROSITE" id="PS51485">
    <property type="entry name" value="PHYTOCYANIN"/>
    <property type="match status" value="1"/>
</dbReference>
<keyword evidence="1" id="KW-1015">Disulfide bond</keyword>
<keyword evidence="4" id="KW-0812">Transmembrane</keyword>
<feature type="chain" id="PRO_5037318838" description="Phytocyanin domain-containing protein" evidence="5">
    <location>
        <begin position="25"/>
        <end position="236"/>
    </location>
</feature>
<proteinExistence type="predicted"/>
<comment type="caution">
    <text evidence="7">The sequence shown here is derived from an EMBL/GenBank/DDBJ whole genome shotgun (WGS) entry which is preliminary data.</text>
</comment>
<name>A0A922ANA0_CARIL</name>
<dbReference type="EMBL" id="CM031837">
    <property type="protein sequence ID" value="KAG6680469.1"/>
    <property type="molecule type" value="Genomic_DNA"/>
</dbReference>
<organism evidence="7 8">
    <name type="scientific">Carya illinoinensis</name>
    <name type="common">Pecan</name>
    <dbReference type="NCBI Taxonomy" id="32201"/>
    <lineage>
        <taxon>Eukaryota</taxon>
        <taxon>Viridiplantae</taxon>
        <taxon>Streptophyta</taxon>
        <taxon>Embryophyta</taxon>
        <taxon>Tracheophyta</taxon>
        <taxon>Spermatophyta</taxon>
        <taxon>Magnoliopsida</taxon>
        <taxon>eudicotyledons</taxon>
        <taxon>Gunneridae</taxon>
        <taxon>Pentapetalae</taxon>
        <taxon>rosids</taxon>
        <taxon>fabids</taxon>
        <taxon>Fagales</taxon>
        <taxon>Juglandaceae</taxon>
        <taxon>Carya</taxon>
    </lineage>
</organism>
<dbReference type="FunFam" id="2.60.40.420:FF:000034">
    <property type="entry name" value="Cupredoxin superfamily protein"/>
    <property type="match status" value="1"/>
</dbReference>
<dbReference type="InterPro" id="IPR003245">
    <property type="entry name" value="Phytocyanin_dom"/>
</dbReference>
<feature type="signal peptide" evidence="5">
    <location>
        <begin position="1"/>
        <end position="24"/>
    </location>
</feature>
<feature type="domain" description="Phytocyanin" evidence="6">
    <location>
        <begin position="35"/>
        <end position="135"/>
    </location>
</feature>
<dbReference type="PANTHER" id="PTHR33021:SF288">
    <property type="entry name" value="OS03G0648500 PROTEIN"/>
    <property type="match status" value="1"/>
</dbReference>
<feature type="region of interest" description="Disordered" evidence="3">
    <location>
        <begin position="145"/>
        <end position="195"/>
    </location>
</feature>
<feature type="compositionally biased region" description="Pro residues" evidence="3">
    <location>
        <begin position="147"/>
        <end position="167"/>
    </location>
</feature>